<comment type="caution">
    <text evidence="2">The sequence shown here is derived from an EMBL/GenBank/DDBJ whole genome shotgun (WGS) entry which is preliminary data.</text>
</comment>
<dbReference type="Proteomes" id="UP000299102">
    <property type="component" value="Unassembled WGS sequence"/>
</dbReference>
<dbReference type="EMBL" id="BGZK01000032">
    <property type="protein sequence ID" value="GBP08648.1"/>
    <property type="molecule type" value="Genomic_DNA"/>
</dbReference>
<reference evidence="2 3" key="1">
    <citation type="journal article" date="2019" name="Commun. Biol.">
        <title>The bagworm genome reveals a unique fibroin gene that provides high tensile strength.</title>
        <authorList>
            <person name="Kono N."/>
            <person name="Nakamura H."/>
            <person name="Ohtoshi R."/>
            <person name="Tomita M."/>
            <person name="Numata K."/>
            <person name="Arakawa K."/>
        </authorList>
    </citation>
    <scope>NUCLEOTIDE SEQUENCE [LARGE SCALE GENOMIC DNA]</scope>
</reference>
<keyword evidence="3" id="KW-1185">Reference proteome</keyword>
<evidence type="ECO:0000313" key="2">
    <source>
        <dbReference type="EMBL" id="GBP08648.1"/>
    </source>
</evidence>
<protein>
    <submittedName>
        <fullName evidence="2">Uncharacterized protein</fullName>
    </submittedName>
</protein>
<name>A0A4C1T5A3_EUMVA</name>
<dbReference type="AlphaFoldDB" id="A0A4C1T5A3"/>
<evidence type="ECO:0000313" key="3">
    <source>
        <dbReference type="Proteomes" id="UP000299102"/>
    </source>
</evidence>
<organism evidence="2 3">
    <name type="scientific">Eumeta variegata</name>
    <name type="common">Bagworm moth</name>
    <name type="synonym">Eumeta japonica</name>
    <dbReference type="NCBI Taxonomy" id="151549"/>
    <lineage>
        <taxon>Eukaryota</taxon>
        <taxon>Metazoa</taxon>
        <taxon>Ecdysozoa</taxon>
        <taxon>Arthropoda</taxon>
        <taxon>Hexapoda</taxon>
        <taxon>Insecta</taxon>
        <taxon>Pterygota</taxon>
        <taxon>Neoptera</taxon>
        <taxon>Endopterygota</taxon>
        <taxon>Lepidoptera</taxon>
        <taxon>Glossata</taxon>
        <taxon>Ditrysia</taxon>
        <taxon>Tineoidea</taxon>
        <taxon>Psychidae</taxon>
        <taxon>Oiketicinae</taxon>
        <taxon>Eumeta</taxon>
    </lineage>
</organism>
<feature type="region of interest" description="Disordered" evidence="1">
    <location>
        <begin position="1"/>
        <end position="22"/>
    </location>
</feature>
<proteinExistence type="predicted"/>
<sequence length="166" mass="18580">MPTLLENMQHASQQRIDDPPHKGICNANRANGALTIYKIADGAEVSHWNSQSLDVMQHMQHRKIAAPAGRGAAEKPALIYSRGRDAQPDFKGGHLSASNVRNLKNGHFVRERAKQNKDYLLLHFPVSRVTVRAPIGLLPDLFNARKEIALRRKVLCAGLFWAPSRY</sequence>
<evidence type="ECO:0000256" key="1">
    <source>
        <dbReference type="SAM" id="MobiDB-lite"/>
    </source>
</evidence>
<gene>
    <name evidence="2" type="ORF">EVAR_7252_1</name>
</gene>
<accession>A0A4C1T5A3</accession>